<feature type="non-terminal residue" evidence="2">
    <location>
        <position position="107"/>
    </location>
</feature>
<gene>
    <name evidence="2" type="ORF">ALEPTO_LOCUS14415</name>
</gene>
<proteinExistence type="predicted"/>
<dbReference type="AlphaFoldDB" id="A0A9N9JCV5"/>
<organism evidence="2 3">
    <name type="scientific">Ambispora leptoticha</name>
    <dbReference type="NCBI Taxonomy" id="144679"/>
    <lineage>
        <taxon>Eukaryota</taxon>
        <taxon>Fungi</taxon>
        <taxon>Fungi incertae sedis</taxon>
        <taxon>Mucoromycota</taxon>
        <taxon>Glomeromycotina</taxon>
        <taxon>Glomeromycetes</taxon>
        <taxon>Archaeosporales</taxon>
        <taxon>Ambisporaceae</taxon>
        <taxon>Ambispora</taxon>
    </lineage>
</organism>
<sequence>ARRNITKQFISKTSKDQKKYHKTIHQQNVKEPEEIPQDNLPQLQDNSLVNAKRLEEILQNNLSANAKKLEKIPQDNLLANTKKLEEMLQSNSQQTLKDEKNYHNTIY</sequence>
<evidence type="ECO:0000313" key="2">
    <source>
        <dbReference type="EMBL" id="CAG8776159.1"/>
    </source>
</evidence>
<feature type="region of interest" description="Disordered" evidence="1">
    <location>
        <begin position="1"/>
        <end position="40"/>
    </location>
</feature>
<accession>A0A9N9JCV5</accession>
<name>A0A9N9JCV5_9GLOM</name>
<dbReference type="Proteomes" id="UP000789508">
    <property type="component" value="Unassembled WGS sequence"/>
</dbReference>
<reference evidence="2" key="1">
    <citation type="submission" date="2021-06" db="EMBL/GenBank/DDBJ databases">
        <authorList>
            <person name="Kallberg Y."/>
            <person name="Tangrot J."/>
            <person name="Rosling A."/>
        </authorList>
    </citation>
    <scope>NUCLEOTIDE SEQUENCE</scope>
    <source>
        <strain evidence="2">FL130A</strain>
    </source>
</reference>
<evidence type="ECO:0000313" key="3">
    <source>
        <dbReference type="Proteomes" id="UP000789508"/>
    </source>
</evidence>
<feature type="non-terminal residue" evidence="2">
    <location>
        <position position="1"/>
    </location>
</feature>
<keyword evidence="3" id="KW-1185">Reference proteome</keyword>
<dbReference type="OrthoDB" id="10583482at2759"/>
<feature type="compositionally biased region" description="Polar residues" evidence="1">
    <location>
        <begin position="1"/>
        <end position="12"/>
    </location>
</feature>
<comment type="caution">
    <text evidence="2">The sequence shown here is derived from an EMBL/GenBank/DDBJ whole genome shotgun (WGS) entry which is preliminary data.</text>
</comment>
<dbReference type="EMBL" id="CAJVPS010055790">
    <property type="protein sequence ID" value="CAG8776159.1"/>
    <property type="molecule type" value="Genomic_DNA"/>
</dbReference>
<evidence type="ECO:0000256" key="1">
    <source>
        <dbReference type="SAM" id="MobiDB-lite"/>
    </source>
</evidence>
<protein>
    <submittedName>
        <fullName evidence="2">447_t:CDS:1</fullName>
    </submittedName>
</protein>